<accession>A0ABU9LS42</accession>
<keyword evidence="1" id="KW-0808">Transferase</keyword>
<organism evidence="1 2">
    <name type="scientific">Hymenobacter segetis</name>
    <dbReference type="NCBI Taxonomy" id="2025509"/>
    <lineage>
        <taxon>Bacteria</taxon>
        <taxon>Pseudomonadati</taxon>
        <taxon>Bacteroidota</taxon>
        <taxon>Cytophagia</taxon>
        <taxon>Cytophagales</taxon>
        <taxon>Hymenobacteraceae</taxon>
        <taxon>Hymenobacter</taxon>
    </lineage>
</organism>
<dbReference type="InterPro" id="IPR029063">
    <property type="entry name" value="SAM-dependent_MTases_sf"/>
</dbReference>
<dbReference type="Pfam" id="PF13578">
    <property type="entry name" value="Methyltransf_24"/>
    <property type="match status" value="1"/>
</dbReference>
<dbReference type="SUPFAM" id="SSF53335">
    <property type="entry name" value="S-adenosyl-L-methionine-dependent methyltransferases"/>
    <property type="match status" value="1"/>
</dbReference>
<keyword evidence="2" id="KW-1185">Reference proteome</keyword>
<evidence type="ECO:0000313" key="2">
    <source>
        <dbReference type="Proteomes" id="UP001479606"/>
    </source>
</evidence>
<gene>
    <name evidence="1" type="ORF">AAFH49_03855</name>
</gene>
<evidence type="ECO:0000313" key="1">
    <source>
        <dbReference type="EMBL" id="MEL5993328.1"/>
    </source>
</evidence>
<dbReference type="GO" id="GO:0008168">
    <property type="term" value="F:methyltransferase activity"/>
    <property type="evidence" value="ECO:0007669"/>
    <property type="project" value="UniProtKB-KW"/>
</dbReference>
<protein>
    <submittedName>
        <fullName evidence="1">Class I SAM-dependent methyltransferase</fullName>
        <ecNumber evidence="1">2.1.1.-</ecNumber>
    </submittedName>
</protein>
<keyword evidence="1" id="KW-0489">Methyltransferase</keyword>
<dbReference type="EMBL" id="JBCEVZ010000005">
    <property type="protein sequence ID" value="MEL5993328.1"/>
    <property type="molecule type" value="Genomic_DNA"/>
</dbReference>
<name>A0ABU9LS42_9BACT</name>
<dbReference type="GO" id="GO:0032259">
    <property type="term" value="P:methylation"/>
    <property type="evidence" value="ECO:0007669"/>
    <property type="project" value="UniProtKB-KW"/>
</dbReference>
<comment type="caution">
    <text evidence="1">The sequence shown here is derived from an EMBL/GenBank/DDBJ whole genome shotgun (WGS) entry which is preliminary data.</text>
</comment>
<sequence length="273" mass="30035">MSRFSVALQALRSLARTPSLLNHVIAGDVGEWQRRALAHAGRRQLTAKGLPMLPLAHFLSPTDTTVRPFAFREGGSLPTDLLLLRALARRVPGCRYLEIGTWRGESAANVAEVAAEVFTLNLSDEEIRALGLPERYIELHGFFSKPLPNVRHLHGNSATYDFASLAGPFDVIFIDGDHRYEAVRIDTKRVFEHLVGPNTTVVWHDASRQPGEPRWEVLAGLLDGLPASAKGQLVQIENSLCALYSPTPLPAQVPDPLADPATWFEVTLTPVSR</sequence>
<reference evidence="1 2" key="1">
    <citation type="journal article" date="2018" name="Arch. Microbiol.">
        <title>Hymenobacter segetis sp. nov., isolated from soil.</title>
        <authorList>
            <person name="Ten L.N."/>
            <person name="Lim S.J."/>
            <person name="Kim B.O."/>
            <person name="Kang I.K."/>
            <person name="Jung H.Y."/>
        </authorList>
    </citation>
    <scope>NUCLEOTIDE SEQUENCE [LARGE SCALE GENOMIC DNA]</scope>
    <source>
        <strain evidence="1 2">S7-3-11</strain>
    </source>
</reference>
<proteinExistence type="predicted"/>
<dbReference type="Gene3D" id="3.40.50.150">
    <property type="entry name" value="Vaccinia Virus protein VP39"/>
    <property type="match status" value="1"/>
</dbReference>
<dbReference type="EC" id="2.1.1.-" evidence="1"/>
<dbReference type="RefSeq" id="WP_342296139.1">
    <property type="nucleotide sequence ID" value="NZ_JBCEVZ010000005.1"/>
</dbReference>
<dbReference type="Proteomes" id="UP001479606">
    <property type="component" value="Unassembled WGS sequence"/>
</dbReference>